<evidence type="ECO:0000259" key="2">
    <source>
        <dbReference type="PROSITE" id="PS50125"/>
    </source>
</evidence>
<gene>
    <name evidence="3" type="ORF">IGS68_12270</name>
</gene>
<accession>A0ABX7BC23</accession>
<protein>
    <submittedName>
        <fullName evidence="3">FHA domain-containing protein</fullName>
    </submittedName>
</protein>
<dbReference type="CDD" id="cd00060">
    <property type="entry name" value="FHA"/>
    <property type="match status" value="1"/>
</dbReference>
<dbReference type="Proteomes" id="UP000595197">
    <property type="component" value="Chromosome"/>
</dbReference>
<dbReference type="InterPro" id="IPR008984">
    <property type="entry name" value="SMAD_FHA_dom_sf"/>
</dbReference>
<sequence length="298" mass="31618">MAVQSDETMAVMFADVCDSTRLYQVLGDAAAHALTERCVGQIIEATERYSGTVVKTMGDGALSTFPSADTAYCAAAHIQEALRGTEPKVRIGFTIGPVIVTPGDVFGATVNLASRLAALASPGEVLMTRACVDALHPAYRPNTQRLDSAVVKGGIDAVEIYRTLGDPENVTVAAGQLDGASGKRRGILILTHRGRQLRLDTGSAPVLMGRDGGCGLVINSDWASRRHATLEIMNGRFTLTDHSTNGTFCLDESQRLLVLKREPTYLLTSGLISLGIAPAEDPDNVIRYRCGTIEGEAG</sequence>
<dbReference type="PANTHER" id="PTHR43081">
    <property type="entry name" value="ADENYLATE CYCLASE, TERMINAL-DIFFERENTIATION SPECIFIC-RELATED"/>
    <property type="match status" value="1"/>
</dbReference>
<dbReference type="EMBL" id="CP067420">
    <property type="protein sequence ID" value="QQP91926.1"/>
    <property type="molecule type" value="Genomic_DNA"/>
</dbReference>
<proteinExistence type="predicted"/>
<dbReference type="Pfam" id="PF00211">
    <property type="entry name" value="Guanylate_cyc"/>
    <property type="match status" value="1"/>
</dbReference>
<name>A0ABX7BC23_9PROT</name>
<feature type="domain" description="FHA" evidence="1">
    <location>
        <begin position="206"/>
        <end position="248"/>
    </location>
</feature>
<dbReference type="Pfam" id="PF00498">
    <property type="entry name" value="FHA"/>
    <property type="match status" value="1"/>
</dbReference>
<dbReference type="CDD" id="cd07302">
    <property type="entry name" value="CHD"/>
    <property type="match status" value="1"/>
</dbReference>
<dbReference type="RefSeq" id="WP_201080351.1">
    <property type="nucleotide sequence ID" value="NZ_CP067420.1"/>
</dbReference>
<evidence type="ECO:0000313" key="3">
    <source>
        <dbReference type="EMBL" id="QQP91926.1"/>
    </source>
</evidence>
<evidence type="ECO:0000313" key="4">
    <source>
        <dbReference type="Proteomes" id="UP000595197"/>
    </source>
</evidence>
<reference evidence="3" key="1">
    <citation type="submission" date="2021-02" db="EMBL/GenBank/DDBJ databases">
        <title>Skermanella TT6 skin isolate.</title>
        <authorList>
            <person name="Lee K."/>
            <person name="Ganzorig M."/>
        </authorList>
    </citation>
    <scope>NUCLEOTIDE SEQUENCE</scope>
    <source>
        <strain evidence="3">TT6</strain>
    </source>
</reference>
<dbReference type="InterPro" id="IPR029787">
    <property type="entry name" value="Nucleotide_cyclase"/>
</dbReference>
<dbReference type="Gene3D" id="3.30.70.1230">
    <property type="entry name" value="Nucleotide cyclase"/>
    <property type="match status" value="1"/>
</dbReference>
<evidence type="ECO:0000259" key="1">
    <source>
        <dbReference type="PROSITE" id="PS50006"/>
    </source>
</evidence>
<dbReference type="SMART" id="SM00044">
    <property type="entry name" value="CYCc"/>
    <property type="match status" value="1"/>
</dbReference>
<dbReference type="SMART" id="SM00240">
    <property type="entry name" value="FHA"/>
    <property type="match status" value="1"/>
</dbReference>
<dbReference type="PROSITE" id="PS50125">
    <property type="entry name" value="GUANYLATE_CYCLASE_2"/>
    <property type="match status" value="1"/>
</dbReference>
<dbReference type="PROSITE" id="PS50006">
    <property type="entry name" value="FHA_DOMAIN"/>
    <property type="match status" value="1"/>
</dbReference>
<feature type="domain" description="Guanylate cyclase" evidence="2">
    <location>
        <begin position="10"/>
        <end position="117"/>
    </location>
</feature>
<dbReference type="PANTHER" id="PTHR43081:SF19">
    <property type="entry name" value="PH-SENSITIVE ADENYLATE CYCLASE RV1264"/>
    <property type="match status" value="1"/>
</dbReference>
<keyword evidence="4" id="KW-1185">Reference proteome</keyword>
<organism evidence="3 4">
    <name type="scientific">Skermanella cutis</name>
    <dbReference type="NCBI Taxonomy" id="2775420"/>
    <lineage>
        <taxon>Bacteria</taxon>
        <taxon>Pseudomonadati</taxon>
        <taxon>Pseudomonadota</taxon>
        <taxon>Alphaproteobacteria</taxon>
        <taxon>Rhodospirillales</taxon>
        <taxon>Azospirillaceae</taxon>
        <taxon>Skermanella</taxon>
    </lineage>
</organism>
<dbReference type="SUPFAM" id="SSF55073">
    <property type="entry name" value="Nucleotide cyclase"/>
    <property type="match status" value="1"/>
</dbReference>
<dbReference type="SUPFAM" id="SSF49879">
    <property type="entry name" value="SMAD/FHA domain"/>
    <property type="match status" value="1"/>
</dbReference>
<dbReference type="InterPro" id="IPR000253">
    <property type="entry name" value="FHA_dom"/>
</dbReference>
<dbReference type="InterPro" id="IPR001054">
    <property type="entry name" value="A/G_cyclase"/>
</dbReference>
<dbReference type="InterPro" id="IPR050697">
    <property type="entry name" value="Adenylyl/Guanylyl_Cyclase_3/4"/>
</dbReference>
<dbReference type="Gene3D" id="2.60.200.20">
    <property type="match status" value="1"/>
</dbReference>